<dbReference type="InterPro" id="IPR036291">
    <property type="entry name" value="NAD(P)-bd_dom_sf"/>
</dbReference>
<reference evidence="6" key="1">
    <citation type="journal article" date="2014" name="Int. J. Syst. Evol. Microbiol.">
        <title>Complete genome sequence of Corynebacterium casei LMG S-19264T (=DSM 44701T), isolated from a smear-ripened cheese.</title>
        <authorList>
            <consortium name="US DOE Joint Genome Institute (JGI-PGF)"/>
            <person name="Walter F."/>
            <person name="Albersmeier A."/>
            <person name="Kalinowski J."/>
            <person name="Ruckert C."/>
        </authorList>
    </citation>
    <scope>NUCLEOTIDE SEQUENCE</scope>
    <source>
        <strain evidence="6">KCTC 12343</strain>
    </source>
</reference>
<evidence type="ECO:0000313" key="6">
    <source>
        <dbReference type="EMBL" id="GGY49130.1"/>
    </source>
</evidence>
<sequence>MSHYQNDIQSHARPGAGKPPMAIKVRPHAQRRDDAWAAVSAQEPGGDAAAHEPASHDLSQRVARVGIIGATPTGMALARELLDADIPVTVYEPARETLDAATASVRSACEASRVAGELTPAQRDRRVALLAGTINLHHLKDCDVIVDAMGAGTDVAGGLVRRLNELAKPGAILMACAATCDIDQVASLARYPENVLGFHVSDAGAAQVWEFVPAKPTSASTVATAAALVQALRRPPQESATHTNA</sequence>
<dbReference type="AlphaFoldDB" id="A0A411WXB3"/>
<dbReference type="Proteomes" id="UP000628442">
    <property type="component" value="Unassembled WGS sequence"/>
</dbReference>
<dbReference type="GO" id="GO:0016853">
    <property type="term" value="F:isomerase activity"/>
    <property type="evidence" value="ECO:0007669"/>
    <property type="project" value="UniProtKB-KW"/>
</dbReference>
<evidence type="ECO:0000313" key="9">
    <source>
        <dbReference type="Proteomes" id="UP000628442"/>
    </source>
</evidence>
<dbReference type="Gene3D" id="3.40.50.720">
    <property type="entry name" value="NAD(P)-binding Rossmann-like Domain"/>
    <property type="match status" value="1"/>
</dbReference>
<name>A0A411WXB3_9BURK</name>
<dbReference type="PANTHER" id="PTHR23309">
    <property type="entry name" value="3-HYDROXYACYL-COA DEHYROGENASE"/>
    <property type="match status" value="1"/>
</dbReference>
<dbReference type="GO" id="GO:0006635">
    <property type="term" value="P:fatty acid beta-oxidation"/>
    <property type="evidence" value="ECO:0007669"/>
    <property type="project" value="TreeGrafter"/>
</dbReference>
<dbReference type="RefSeq" id="WP_131145344.1">
    <property type="nucleotide sequence ID" value="NZ_BMWV01000007.1"/>
</dbReference>
<dbReference type="EMBL" id="CP036401">
    <property type="protein sequence ID" value="QBI01222.1"/>
    <property type="molecule type" value="Genomic_DNA"/>
</dbReference>
<evidence type="ECO:0000256" key="1">
    <source>
        <dbReference type="ARBA" id="ARBA00023235"/>
    </source>
</evidence>
<dbReference type="InterPro" id="IPR006176">
    <property type="entry name" value="3-OHacyl-CoA_DH_NAD-bd"/>
</dbReference>
<evidence type="ECO:0000259" key="5">
    <source>
        <dbReference type="Pfam" id="PF02737"/>
    </source>
</evidence>
<dbReference type="GO" id="GO:0070403">
    <property type="term" value="F:NAD+ binding"/>
    <property type="evidence" value="ECO:0007669"/>
    <property type="project" value="InterPro"/>
</dbReference>
<reference evidence="6" key="3">
    <citation type="submission" date="2022-12" db="EMBL/GenBank/DDBJ databases">
        <authorList>
            <person name="Sun Q."/>
            <person name="Kim S."/>
        </authorList>
    </citation>
    <scope>NUCLEOTIDE SEQUENCE</scope>
    <source>
        <strain evidence="6">KCTC 12343</strain>
    </source>
</reference>
<organism evidence="6 9">
    <name type="scientific">Pseudoduganella albidiflava</name>
    <dbReference type="NCBI Taxonomy" id="321983"/>
    <lineage>
        <taxon>Bacteria</taxon>
        <taxon>Pseudomonadati</taxon>
        <taxon>Pseudomonadota</taxon>
        <taxon>Betaproteobacteria</taxon>
        <taxon>Burkholderiales</taxon>
        <taxon>Oxalobacteraceae</taxon>
        <taxon>Telluria group</taxon>
        <taxon>Pseudoduganella</taxon>
    </lineage>
</organism>
<evidence type="ECO:0000313" key="7">
    <source>
        <dbReference type="EMBL" id="QBI01222.1"/>
    </source>
</evidence>
<evidence type="ECO:0000313" key="8">
    <source>
        <dbReference type="Proteomes" id="UP000292307"/>
    </source>
</evidence>
<dbReference type="PANTHER" id="PTHR23309:SF49">
    <property type="entry name" value="PEROXISOMAL BIFUNCTIONAL ENZYME"/>
    <property type="match status" value="1"/>
</dbReference>
<accession>A0A411WXB3</accession>
<keyword evidence="8" id="KW-1185">Reference proteome</keyword>
<dbReference type="GO" id="GO:0016829">
    <property type="term" value="F:lyase activity"/>
    <property type="evidence" value="ECO:0007669"/>
    <property type="project" value="UniProtKB-KW"/>
</dbReference>
<evidence type="ECO:0000256" key="4">
    <source>
        <dbReference type="SAM" id="MobiDB-lite"/>
    </source>
</evidence>
<keyword evidence="1" id="KW-0413">Isomerase</keyword>
<keyword evidence="3" id="KW-0511">Multifunctional enzyme</keyword>
<dbReference type="Pfam" id="PF02737">
    <property type="entry name" value="3HCDH_N"/>
    <property type="match status" value="1"/>
</dbReference>
<evidence type="ECO:0000256" key="3">
    <source>
        <dbReference type="ARBA" id="ARBA00023268"/>
    </source>
</evidence>
<evidence type="ECO:0000256" key="2">
    <source>
        <dbReference type="ARBA" id="ARBA00023239"/>
    </source>
</evidence>
<keyword evidence="2" id="KW-0456">Lyase</keyword>
<protein>
    <recommendedName>
        <fullName evidence="5">3-hydroxyacyl-CoA dehydrogenase NAD binding domain-containing protein</fullName>
    </recommendedName>
</protein>
<reference evidence="7 8" key="2">
    <citation type="submission" date="2019-02" db="EMBL/GenBank/DDBJ databases">
        <title>Draft Genome Sequences of Six Type Strains of the Genus Massilia.</title>
        <authorList>
            <person name="Miess H."/>
            <person name="Frediansyhah A."/>
            <person name="Gross H."/>
        </authorList>
    </citation>
    <scope>NUCLEOTIDE SEQUENCE [LARGE SCALE GENOMIC DNA]</scope>
    <source>
        <strain evidence="7 8">DSM 17472</strain>
    </source>
</reference>
<dbReference type="SUPFAM" id="SSF51735">
    <property type="entry name" value="NAD(P)-binding Rossmann-fold domains"/>
    <property type="match status" value="1"/>
</dbReference>
<gene>
    <name evidence="7" type="ORF">EYF70_10515</name>
    <name evidence="6" type="ORF">GCM10007387_34270</name>
</gene>
<dbReference type="OrthoDB" id="8756983at2"/>
<feature type="domain" description="3-hydroxyacyl-CoA dehydrogenase NAD binding" evidence="5">
    <location>
        <begin position="65"/>
        <end position="235"/>
    </location>
</feature>
<feature type="region of interest" description="Disordered" evidence="4">
    <location>
        <begin position="1"/>
        <end position="32"/>
    </location>
</feature>
<dbReference type="GO" id="GO:0003857">
    <property type="term" value="F:(3S)-3-hydroxyacyl-CoA dehydrogenase (NAD+) activity"/>
    <property type="evidence" value="ECO:0007669"/>
    <property type="project" value="TreeGrafter"/>
</dbReference>
<dbReference type="EMBL" id="BMWV01000007">
    <property type="protein sequence ID" value="GGY49130.1"/>
    <property type="molecule type" value="Genomic_DNA"/>
</dbReference>
<dbReference type="Proteomes" id="UP000292307">
    <property type="component" value="Chromosome"/>
</dbReference>
<proteinExistence type="predicted"/>